<reference evidence="2" key="1">
    <citation type="submission" date="2016-11" db="UniProtKB">
        <authorList>
            <consortium name="WormBaseParasite"/>
        </authorList>
    </citation>
    <scope>IDENTIFICATION</scope>
</reference>
<dbReference type="WBParaSite" id="L893_g30461.t1">
    <property type="protein sequence ID" value="L893_g30461.t1"/>
    <property type="gene ID" value="L893_g30461"/>
</dbReference>
<accession>A0A1I7ZW07</accession>
<organism evidence="1 2">
    <name type="scientific">Steinernema glaseri</name>
    <dbReference type="NCBI Taxonomy" id="37863"/>
    <lineage>
        <taxon>Eukaryota</taxon>
        <taxon>Metazoa</taxon>
        <taxon>Ecdysozoa</taxon>
        <taxon>Nematoda</taxon>
        <taxon>Chromadorea</taxon>
        <taxon>Rhabditida</taxon>
        <taxon>Tylenchina</taxon>
        <taxon>Panagrolaimomorpha</taxon>
        <taxon>Strongyloidoidea</taxon>
        <taxon>Steinernematidae</taxon>
        <taxon>Steinernema</taxon>
    </lineage>
</organism>
<protein>
    <submittedName>
        <fullName evidence="2">Uncharacterized protein</fullName>
    </submittedName>
</protein>
<sequence length="100" mass="11407">MEKAYKNENFPGICMYNLHKCDYIPKGKPTDSLKLTENIFATTIQRQLKRPTLLCKNDTTILSESSVQQWSLLRVDDKAPARGKQLHSALTTRIIGVRSK</sequence>
<dbReference type="AlphaFoldDB" id="A0A1I7ZW07"/>
<name>A0A1I7ZW07_9BILA</name>
<evidence type="ECO:0000313" key="1">
    <source>
        <dbReference type="Proteomes" id="UP000095287"/>
    </source>
</evidence>
<proteinExistence type="predicted"/>
<evidence type="ECO:0000313" key="2">
    <source>
        <dbReference type="WBParaSite" id="L893_g30461.t1"/>
    </source>
</evidence>
<dbReference type="Proteomes" id="UP000095287">
    <property type="component" value="Unplaced"/>
</dbReference>
<keyword evidence="1" id="KW-1185">Reference proteome</keyword>